<dbReference type="Gene3D" id="1.20.1250.20">
    <property type="entry name" value="MFS general substrate transporter like domains"/>
    <property type="match status" value="1"/>
</dbReference>
<dbReference type="Pfam" id="PF07690">
    <property type="entry name" value="MFS_1"/>
    <property type="match status" value="1"/>
</dbReference>
<feature type="transmembrane region" description="Helical" evidence="7">
    <location>
        <begin position="314"/>
        <end position="333"/>
    </location>
</feature>
<comment type="subcellular location">
    <subcellularLocation>
        <location evidence="1">Cell membrane</location>
        <topology evidence="1">Multi-pass membrane protein</topology>
    </subcellularLocation>
</comment>
<dbReference type="PANTHER" id="PTHR23517:SF3">
    <property type="entry name" value="INTEGRAL MEMBRANE TRANSPORT PROTEIN"/>
    <property type="match status" value="1"/>
</dbReference>
<evidence type="ECO:0000256" key="2">
    <source>
        <dbReference type="ARBA" id="ARBA00022448"/>
    </source>
</evidence>
<feature type="transmembrane region" description="Helical" evidence="7">
    <location>
        <begin position="75"/>
        <end position="93"/>
    </location>
</feature>
<reference evidence="8 9" key="1">
    <citation type="submission" date="2024-06" db="EMBL/GenBank/DDBJ databases">
        <title>Genomic Encyclopedia of Type Strains, Phase IV (KMG-IV): sequencing the most valuable type-strain genomes for metagenomic binning, comparative biology and taxonomic classification.</title>
        <authorList>
            <person name="Goeker M."/>
        </authorList>
    </citation>
    <scope>NUCLEOTIDE SEQUENCE [LARGE SCALE GENOMIC DNA]</scope>
    <source>
        <strain evidence="8 9">DSM 15349</strain>
    </source>
</reference>
<keyword evidence="3" id="KW-1003">Cell membrane</keyword>
<gene>
    <name evidence="8" type="ORF">ABID27_001700</name>
</gene>
<proteinExistence type="predicted"/>
<feature type="transmembrane region" description="Helical" evidence="7">
    <location>
        <begin position="16"/>
        <end position="37"/>
    </location>
</feature>
<feature type="transmembrane region" description="Helical" evidence="7">
    <location>
        <begin position="380"/>
        <end position="398"/>
    </location>
</feature>
<evidence type="ECO:0000256" key="4">
    <source>
        <dbReference type="ARBA" id="ARBA00022692"/>
    </source>
</evidence>
<feature type="transmembrane region" description="Helical" evidence="7">
    <location>
        <begin position="256"/>
        <end position="279"/>
    </location>
</feature>
<feature type="transmembrane region" description="Helical" evidence="7">
    <location>
        <begin position="99"/>
        <end position="118"/>
    </location>
</feature>
<keyword evidence="4 7" id="KW-0812">Transmembrane</keyword>
<protein>
    <submittedName>
        <fullName evidence="8">DHA1 family multidrug resistance protein B-like MFS transporter</fullName>
    </submittedName>
</protein>
<evidence type="ECO:0000256" key="7">
    <source>
        <dbReference type="SAM" id="Phobius"/>
    </source>
</evidence>
<sequence>MKEFFALPRQLQLRELLRFISITVSSAIFSFMAMYYVSYFGNLMTGFLIILTQLSGFFATLYGGHLSDAWGRKKVVDLGSLLAVWGWAVTVVANLPHHVLPQLTFAGILMIEIAHQFYSPAYEAMTIDLTDEHNRRFVYTIGYWLINIAVMLGAGIAGLFYDRYFFQLLLVLLMISVICLLVAHFCFDETRPYGMTFEHGHGLFSTFKNYRQVLVDKPFVIYTLGSIGTSVVWLQVDNFFSVNLKLNFQEIVLFGQTITGAKMLSIAVFTNTFLIVFLMTTVNRWTKKWPLLHQLTIGSVICAVGMFLNISFNSFWLLLFSMIGFTFGEMINVPASQVLRADMMNQDKIGSYSGFLSITQPIASIIAGSMVSLSHFTGKIGVQISLLLLASTGLWLILKAAHMRHIQD</sequence>
<keyword evidence="6 7" id="KW-0472">Membrane</keyword>
<evidence type="ECO:0000256" key="5">
    <source>
        <dbReference type="ARBA" id="ARBA00022989"/>
    </source>
</evidence>
<feature type="transmembrane region" description="Helical" evidence="7">
    <location>
        <begin position="219"/>
        <end position="236"/>
    </location>
</feature>
<dbReference type="EMBL" id="JBEPMK010000006">
    <property type="protein sequence ID" value="MET3645057.1"/>
    <property type="molecule type" value="Genomic_DNA"/>
</dbReference>
<evidence type="ECO:0000313" key="8">
    <source>
        <dbReference type="EMBL" id="MET3645057.1"/>
    </source>
</evidence>
<evidence type="ECO:0000256" key="3">
    <source>
        <dbReference type="ARBA" id="ARBA00022475"/>
    </source>
</evidence>
<feature type="transmembrane region" description="Helical" evidence="7">
    <location>
        <begin position="354"/>
        <end position="374"/>
    </location>
</feature>
<dbReference type="RefSeq" id="WP_354281532.1">
    <property type="nucleotide sequence ID" value="NZ_JBEPMK010000006.1"/>
</dbReference>
<name>A0ABV2JN08_9STRE</name>
<accession>A0ABV2JN08</accession>
<dbReference type="InterPro" id="IPR011701">
    <property type="entry name" value="MFS"/>
</dbReference>
<feature type="transmembrane region" description="Helical" evidence="7">
    <location>
        <begin position="166"/>
        <end position="187"/>
    </location>
</feature>
<comment type="caution">
    <text evidence="8">The sequence shown here is derived from an EMBL/GenBank/DDBJ whole genome shotgun (WGS) entry which is preliminary data.</text>
</comment>
<dbReference type="InterPro" id="IPR050171">
    <property type="entry name" value="MFS_Transporters"/>
</dbReference>
<evidence type="ECO:0000256" key="6">
    <source>
        <dbReference type="ARBA" id="ARBA00023136"/>
    </source>
</evidence>
<feature type="transmembrane region" description="Helical" evidence="7">
    <location>
        <begin position="43"/>
        <end position="63"/>
    </location>
</feature>
<keyword evidence="2" id="KW-0813">Transport</keyword>
<keyword evidence="5 7" id="KW-1133">Transmembrane helix</keyword>
<dbReference type="SUPFAM" id="SSF103473">
    <property type="entry name" value="MFS general substrate transporter"/>
    <property type="match status" value="1"/>
</dbReference>
<organism evidence="8 9">
    <name type="scientific">Streptococcus gallinaceus</name>
    <dbReference type="NCBI Taxonomy" id="165758"/>
    <lineage>
        <taxon>Bacteria</taxon>
        <taxon>Bacillati</taxon>
        <taxon>Bacillota</taxon>
        <taxon>Bacilli</taxon>
        <taxon>Lactobacillales</taxon>
        <taxon>Streptococcaceae</taxon>
        <taxon>Streptococcus</taxon>
    </lineage>
</organism>
<feature type="transmembrane region" description="Helical" evidence="7">
    <location>
        <begin position="291"/>
        <end position="308"/>
    </location>
</feature>
<evidence type="ECO:0000313" key="9">
    <source>
        <dbReference type="Proteomes" id="UP001549055"/>
    </source>
</evidence>
<dbReference type="Proteomes" id="UP001549055">
    <property type="component" value="Unassembled WGS sequence"/>
</dbReference>
<feature type="transmembrane region" description="Helical" evidence="7">
    <location>
        <begin position="138"/>
        <end position="160"/>
    </location>
</feature>
<dbReference type="PANTHER" id="PTHR23517">
    <property type="entry name" value="RESISTANCE PROTEIN MDTM, PUTATIVE-RELATED-RELATED"/>
    <property type="match status" value="1"/>
</dbReference>
<keyword evidence="9" id="KW-1185">Reference proteome</keyword>
<evidence type="ECO:0000256" key="1">
    <source>
        <dbReference type="ARBA" id="ARBA00004651"/>
    </source>
</evidence>
<dbReference type="InterPro" id="IPR036259">
    <property type="entry name" value="MFS_trans_sf"/>
</dbReference>